<dbReference type="GO" id="GO:0016791">
    <property type="term" value="F:phosphatase activity"/>
    <property type="evidence" value="ECO:0007669"/>
    <property type="project" value="UniProtKB-ARBA"/>
</dbReference>
<name>A0A2H0KE49_9BACT</name>
<dbReference type="InterPro" id="IPR043169">
    <property type="entry name" value="PMM_cap"/>
</dbReference>
<dbReference type="InterPro" id="IPR036412">
    <property type="entry name" value="HAD-like_sf"/>
</dbReference>
<evidence type="ECO:0000313" key="1">
    <source>
        <dbReference type="EMBL" id="PIQ68873.1"/>
    </source>
</evidence>
<proteinExistence type="predicted"/>
<dbReference type="Pfam" id="PF08282">
    <property type="entry name" value="Hydrolase_3"/>
    <property type="match status" value="1"/>
</dbReference>
<dbReference type="InterPro" id="IPR006379">
    <property type="entry name" value="HAD-SF_hydro_IIB"/>
</dbReference>
<keyword evidence="1" id="KW-0378">Hydrolase</keyword>
<sequence length="256" mass="28994">MKNIPLPIVRKKKLVIFDLDKTLAESKQPMDDEMAKLVRGLLDHTKVAVISGGSFKQFQVQFVPKLTSGNLGQLSLFPTCGSAFYRFEDGEWHNVYTELLSPEEKARIFRAFEDMFLEVGFFRPEKIYGELIEDRSAQVTFGAYGSTAPLALKEAWDPDRHKRLKMIDVLKRFIPDFEIRTGGTTSIDVTRKGIDKAHGIHQMVKHLGIAKEDMVFVGDDLEEEGNDFPVIATGVDVIPVENVEHTKKLIRSIIQI</sequence>
<accession>A0A2H0KE49</accession>
<reference evidence="1 2" key="1">
    <citation type="submission" date="2017-09" db="EMBL/GenBank/DDBJ databases">
        <title>Depth-based differentiation of microbial function through sediment-hosted aquifers and enrichment of novel symbionts in the deep terrestrial subsurface.</title>
        <authorList>
            <person name="Probst A.J."/>
            <person name="Ladd B."/>
            <person name="Jarett J.K."/>
            <person name="Geller-Mcgrath D.E."/>
            <person name="Sieber C.M."/>
            <person name="Emerson J.B."/>
            <person name="Anantharaman K."/>
            <person name="Thomas B.C."/>
            <person name="Malmstrom R."/>
            <person name="Stieglmeier M."/>
            <person name="Klingl A."/>
            <person name="Woyke T."/>
            <person name="Ryan C.M."/>
            <person name="Banfield J.F."/>
        </authorList>
    </citation>
    <scope>NUCLEOTIDE SEQUENCE [LARGE SCALE GENOMIC DNA]</scope>
    <source>
        <strain evidence="1">CG11_big_fil_rev_8_21_14_0_20_46_11</strain>
    </source>
</reference>
<dbReference type="Proteomes" id="UP000229342">
    <property type="component" value="Unassembled WGS sequence"/>
</dbReference>
<dbReference type="AlphaFoldDB" id="A0A2H0KE49"/>
<dbReference type="Gene3D" id="3.30.1240.20">
    <property type="match status" value="1"/>
</dbReference>
<dbReference type="SUPFAM" id="SSF56784">
    <property type="entry name" value="HAD-like"/>
    <property type="match status" value="1"/>
</dbReference>
<dbReference type="Gene3D" id="3.40.50.1000">
    <property type="entry name" value="HAD superfamily/HAD-like"/>
    <property type="match status" value="1"/>
</dbReference>
<dbReference type="InterPro" id="IPR023214">
    <property type="entry name" value="HAD_sf"/>
</dbReference>
<comment type="caution">
    <text evidence="1">The sequence shown here is derived from an EMBL/GenBank/DDBJ whole genome shotgun (WGS) entry which is preliminary data.</text>
</comment>
<gene>
    <name evidence="1" type="ORF">COV91_01860</name>
</gene>
<protein>
    <submittedName>
        <fullName evidence="1">HAD family hydrolase</fullName>
    </submittedName>
</protein>
<organism evidence="1 2">
    <name type="scientific">Candidatus Taylorbacteria bacterium CG11_big_fil_rev_8_21_14_0_20_46_11</name>
    <dbReference type="NCBI Taxonomy" id="1975025"/>
    <lineage>
        <taxon>Bacteria</taxon>
        <taxon>Candidatus Tayloriibacteriota</taxon>
    </lineage>
</organism>
<dbReference type="EMBL" id="PCVG01000021">
    <property type="protein sequence ID" value="PIQ68873.1"/>
    <property type="molecule type" value="Genomic_DNA"/>
</dbReference>
<evidence type="ECO:0000313" key="2">
    <source>
        <dbReference type="Proteomes" id="UP000229342"/>
    </source>
</evidence>
<dbReference type="NCBIfam" id="TIGR01484">
    <property type="entry name" value="HAD-SF-IIB"/>
    <property type="match status" value="1"/>
</dbReference>